<protein>
    <recommendedName>
        <fullName evidence="6">ATPase</fullName>
    </recommendedName>
</protein>
<dbReference type="OrthoDB" id="9797825at2"/>
<dbReference type="SUPFAM" id="SSF160909">
    <property type="entry name" value="ATP12-like"/>
    <property type="match status" value="1"/>
</dbReference>
<evidence type="ECO:0008006" key="6">
    <source>
        <dbReference type="Google" id="ProtNLM"/>
    </source>
</evidence>
<dbReference type="Proteomes" id="UP000004318">
    <property type="component" value="Unassembled WGS sequence"/>
</dbReference>
<dbReference type="GO" id="GO:0043461">
    <property type="term" value="P:proton-transporting ATP synthase complex assembly"/>
    <property type="evidence" value="ECO:0007669"/>
    <property type="project" value="InterPro"/>
</dbReference>
<keyword evidence="5" id="KW-1185">Reference proteome</keyword>
<gene>
    <name evidence="4" type="ORF">OB2597_07760</name>
</gene>
<dbReference type="Gene3D" id="3.30.2180.10">
    <property type="entry name" value="ATP12-like"/>
    <property type="match status" value="1"/>
</dbReference>
<reference evidence="4 5" key="1">
    <citation type="journal article" date="2010" name="J. Bacteriol.">
        <title>Genome sequences of Oceanicola granulosus HTCC2516(T) and Oceanicola batsensis HTCC2597(TDelta).</title>
        <authorList>
            <person name="Thrash J.C."/>
            <person name="Cho J.C."/>
            <person name="Vergin K.L."/>
            <person name="Giovannoni S.J."/>
        </authorList>
    </citation>
    <scope>NUCLEOTIDE SEQUENCE [LARGE SCALE GENOMIC DNA]</scope>
    <source>
        <strain evidence="5">ATCC BAA-863 / DSM 15984 / KCTC 12145 / HTCC2597</strain>
    </source>
</reference>
<dbReference type="eggNOG" id="COG5387">
    <property type="taxonomic scope" value="Bacteria"/>
</dbReference>
<evidence type="ECO:0000313" key="5">
    <source>
        <dbReference type="Proteomes" id="UP000004318"/>
    </source>
</evidence>
<sequence length="237" mass="25552">MSEWAPKRFWKTVAVTESEGGFGVALDGRPVRTPAKRPLVVPTRALAEAVAAEWEAQEDVLDPRTMPATRGANAAIDKVALQHAEVAGMLAAYGDSDLLCYRADSPAGLVARQAEGWDPLLDWAEEALGARLMPRAGVMHEPQNPEALNRLSAAVHALGPFQLAAFHDLVSLTGSLVLGFAAAREVRPVEEIWDLSRIDEDWQAEQWGIDDEAAAAAAAKRASFLQAKRFFDSVTAA</sequence>
<dbReference type="PANTHER" id="PTHR21013">
    <property type="entry name" value="ATP SYNTHASE MITOCHONDRIAL F1 COMPLEX ASSEMBLY FACTOR 2/ATP12 PROTEIN, MITOCHONDRIAL PRECURSOR"/>
    <property type="match status" value="1"/>
</dbReference>
<keyword evidence="3" id="KW-0143">Chaperone</keyword>
<keyword evidence="2" id="KW-0809">Transit peptide</keyword>
<organism evidence="4 5">
    <name type="scientific">Pseudooceanicola batsensis (strain ATCC BAA-863 / DSM 15984 / KCTC 12145 / HTCC2597)</name>
    <name type="common">Oceanicola batsensis</name>
    <dbReference type="NCBI Taxonomy" id="252305"/>
    <lineage>
        <taxon>Bacteria</taxon>
        <taxon>Pseudomonadati</taxon>
        <taxon>Pseudomonadota</taxon>
        <taxon>Alphaproteobacteria</taxon>
        <taxon>Rhodobacterales</taxon>
        <taxon>Paracoccaceae</taxon>
        <taxon>Pseudooceanicola</taxon>
    </lineage>
</organism>
<dbReference type="PANTHER" id="PTHR21013:SF10">
    <property type="entry name" value="ATP SYNTHASE MITOCHONDRIAL F1 COMPLEX ASSEMBLY FACTOR 2"/>
    <property type="match status" value="1"/>
</dbReference>
<dbReference type="InterPro" id="IPR042272">
    <property type="entry name" value="ATP12_ATP_synth-F1-assembly_N"/>
</dbReference>
<dbReference type="AlphaFoldDB" id="A3TU37"/>
<evidence type="ECO:0000256" key="1">
    <source>
        <dbReference type="ARBA" id="ARBA00008231"/>
    </source>
</evidence>
<name>A3TU37_PSEBH</name>
<evidence type="ECO:0000313" key="4">
    <source>
        <dbReference type="EMBL" id="EAQ05164.1"/>
    </source>
</evidence>
<dbReference type="HOGENOM" id="CLU_047893_3_0_5"/>
<dbReference type="STRING" id="252305.OB2597_07760"/>
<proteinExistence type="inferred from homology"/>
<accession>A3TU37</accession>
<dbReference type="Pfam" id="PF07542">
    <property type="entry name" value="ATP12"/>
    <property type="match status" value="1"/>
</dbReference>
<evidence type="ECO:0000256" key="3">
    <source>
        <dbReference type="ARBA" id="ARBA00023186"/>
    </source>
</evidence>
<comment type="caution">
    <text evidence="4">The sequence shown here is derived from an EMBL/GenBank/DDBJ whole genome shotgun (WGS) entry which is preliminary data.</text>
</comment>
<dbReference type="EMBL" id="AAMO01000001">
    <property type="protein sequence ID" value="EAQ05164.1"/>
    <property type="molecule type" value="Genomic_DNA"/>
</dbReference>
<evidence type="ECO:0000256" key="2">
    <source>
        <dbReference type="ARBA" id="ARBA00022946"/>
    </source>
</evidence>
<dbReference type="Gene3D" id="1.10.3580.10">
    <property type="entry name" value="ATP12 ATPase"/>
    <property type="match status" value="1"/>
</dbReference>
<dbReference type="InterPro" id="IPR011419">
    <property type="entry name" value="ATP12_ATP_synth-F1-assembly"/>
</dbReference>
<dbReference type="RefSeq" id="WP_009805780.1">
    <property type="nucleotide sequence ID" value="NZ_CH724131.1"/>
</dbReference>
<dbReference type="InterPro" id="IPR023335">
    <property type="entry name" value="ATP12_ortho_dom_sf"/>
</dbReference>
<comment type="similarity">
    <text evidence="1">Belongs to the ATP12 family.</text>
</comment>